<sequence>MNYTYFGDRKASIAYQTQIQVPLDFERQCLCCGFALHSFKSKDEQQRMPNCHSKALPIMGHENLGEAMFYLASDIECSPGPITLKVTKSLDTMKEMDTALQDSQGALGELSDLASLLFTTITSSTFQPDISTSEVMQTVSSNTGVTVSQTPKPTYETPPAGSIASSSTTRMTHTTPGISLGPSSTGTSPYPFASVSTTSKSTIMPVTTKTTTTSITVDTSETTTVSNIPSPLPTATVPGTTIKPTTTSDLTTGKTVTTGSTTAEPTDPKKHKQNRDTQRIRYNVHMLSIKTNQSFSKERLTIPTIKRTASNDVFEYLDSTYTTAMPWKYKVFLVLNEMTEITRKITTGELYHEDALRLGHLAIELHDLVKEGTTDSNALEGVAEQDYAYILSVKSVLDATRIDIEKQIKNAKVRIFI</sequence>
<gene>
    <name evidence="2" type="ORF">SK128_017685</name>
</gene>
<protein>
    <submittedName>
        <fullName evidence="2">Uncharacterized protein</fullName>
    </submittedName>
</protein>
<keyword evidence="3" id="KW-1185">Reference proteome</keyword>
<feature type="compositionally biased region" description="Polar residues" evidence="1">
    <location>
        <begin position="142"/>
        <end position="152"/>
    </location>
</feature>
<reference evidence="2 3" key="1">
    <citation type="submission" date="2023-11" db="EMBL/GenBank/DDBJ databases">
        <title>Halocaridina rubra genome assembly.</title>
        <authorList>
            <person name="Smith C."/>
        </authorList>
    </citation>
    <scope>NUCLEOTIDE SEQUENCE [LARGE SCALE GENOMIC DNA]</scope>
    <source>
        <strain evidence="2">EP-1</strain>
        <tissue evidence="2">Whole</tissue>
    </source>
</reference>
<feature type="compositionally biased region" description="Low complexity" evidence="1">
    <location>
        <begin position="234"/>
        <end position="262"/>
    </location>
</feature>
<feature type="compositionally biased region" description="Polar residues" evidence="1">
    <location>
        <begin position="163"/>
        <end position="187"/>
    </location>
</feature>
<name>A0AAN8WTK0_HALRR</name>
<dbReference type="EMBL" id="JAXCGZ010019516">
    <property type="protein sequence ID" value="KAK7066035.1"/>
    <property type="molecule type" value="Genomic_DNA"/>
</dbReference>
<feature type="region of interest" description="Disordered" evidence="1">
    <location>
        <begin position="142"/>
        <end position="187"/>
    </location>
</feature>
<proteinExistence type="predicted"/>
<evidence type="ECO:0000313" key="2">
    <source>
        <dbReference type="EMBL" id="KAK7066035.1"/>
    </source>
</evidence>
<evidence type="ECO:0000313" key="3">
    <source>
        <dbReference type="Proteomes" id="UP001381693"/>
    </source>
</evidence>
<comment type="caution">
    <text evidence="2">The sequence shown here is derived from an EMBL/GenBank/DDBJ whole genome shotgun (WGS) entry which is preliminary data.</text>
</comment>
<organism evidence="2 3">
    <name type="scientific">Halocaridina rubra</name>
    <name type="common">Hawaiian red shrimp</name>
    <dbReference type="NCBI Taxonomy" id="373956"/>
    <lineage>
        <taxon>Eukaryota</taxon>
        <taxon>Metazoa</taxon>
        <taxon>Ecdysozoa</taxon>
        <taxon>Arthropoda</taxon>
        <taxon>Crustacea</taxon>
        <taxon>Multicrustacea</taxon>
        <taxon>Malacostraca</taxon>
        <taxon>Eumalacostraca</taxon>
        <taxon>Eucarida</taxon>
        <taxon>Decapoda</taxon>
        <taxon>Pleocyemata</taxon>
        <taxon>Caridea</taxon>
        <taxon>Atyoidea</taxon>
        <taxon>Atyidae</taxon>
        <taxon>Halocaridina</taxon>
    </lineage>
</organism>
<accession>A0AAN8WTK0</accession>
<evidence type="ECO:0000256" key="1">
    <source>
        <dbReference type="SAM" id="MobiDB-lite"/>
    </source>
</evidence>
<feature type="region of interest" description="Disordered" evidence="1">
    <location>
        <begin position="222"/>
        <end position="275"/>
    </location>
</feature>
<dbReference type="Proteomes" id="UP001381693">
    <property type="component" value="Unassembled WGS sequence"/>
</dbReference>
<dbReference type="AlphaFoldDB" id="A0AAN8WTK0"/>